<gene>
    <name evidence="2" type="ORF">ENV52_11670</name>
</gene>
<accession>A0A7V6DQK9</accession>
<evidence type="ECO:0000313" key="2">
    <source>
        <dbReference type="EMBL" id="HHS30344.1"/>
    </source>
</evidence>
<dbReference type="CDD" id="cd05403">
    <property type="entry name" value="NT_KNTase_like"/>
    <property type="match status" value="1"/>
</dbReference>
<feature type="domain" description="Polymerase nucleotidyl transferase" evidence="1">
    <location>
        <begin position="27"/>
        <end position="96"/>
    </location>
</feature>
<keyword evidence="2" id="KW-0808">Transferase</keyword>
<dbReference type="PANTHER" id="PTHR43449">
    <property type="entry name" value="NUCLEOTIDYLTRANSFERASE"/>
    <property type="match status" value="1"/>
</dbReference>
<name>A0A7V6DQK9_9BACT</name>
<dbReference type="SUPFAM" id="SSF81301">
    <property type="entry name" value="Nucleotidyltransferase"/>
    <property type="match status" value="1"/>
</dbReference>
<dbReference type="EMBL" id="DTGR01000183">
    <property type="protein sequence ID" value="HHS30344.1"/>
    <property type="molecule type" value="Genomic_DNA"/>
</dbReference>
<dbReference type="GO" id="GO:0016779">
    <property type="term" value="F:nucleotidyltransferase activity"/>
    <property type="evidence" value="ECO:0007669"/>
    <property type="project" value="InterPro"/>
</dbReference>
<proteinExistence type="predicted"/>
<evidence type="ECO:0000259" key="1">
    <source>
        <dbReference type="Pfam" id="PF01909"/>
    </source>
</evidence>
<dbReference type="PANTHER" id="PTHR43449:SF3">
    <property type="entry name" value="POLYMERASE NUCLEOTIDYL TRANSFERASE DOMAIN-CONTAINING PROTEIN"/>
    <property type="match status" value="1"/>
</dbReference>
<sequence>MPVRSLTSPVLKWPDADKVEASVRRWAKKVGRQRPDVLQIGYFGSCARGDWDVGSDLDLVIILKSSEKAFEMRASEGDTGEMPVPTDVLVYTEEEWQARPGFLSPRLTSEIVWLPLS</sequence>
<dbReference type="Pfam" id="PF01909">
    <property type="entry name" value="NTP_transf_2"/>
    <property type="match status" value="1"/>
</dbReference>
<dbReference type="InterPro" id="IPR002934">
    <property type="entry name" value="Polymerase_NTP_transf_dom"/>
</dbReference>
<protein>
    <submittedName>
        <fullName evidence="2">Nucleotidyltransferase domain-containing protein</fullName>
    </submittedName>
</protein>
<dbReference type="InterPro" id="IPR043519">
    <property type="entry name" value="NT_sf"/>
</dbReference>
<reference evidence="2" key="1">
    <citation type="journal article" date="2020" name="mSystems">
        <title>Genome- and Community-Level Interaction Insights into Carbon Utilization and Element Cycling Functions of Hydrothermarchaeota in Hydrothermal Sediment.</title>
        <authorList>
            <person name="Zhou Z."/>
            <person name="Liu Y."/>
            <person name="Xu W."/>
            <person name="Pan J."/>
            <person name="Luo Z.H."/>
            <person name="Li M."/>
        </authorList>
    </citation>
    <scope>NUCLEOTIDE SEQUENCE [LARGE SCALE GENOMIC DNA]</scope>
    <source>
        <strain evidence="2">SpSt-767</strain>
    </source>
</reference>
<dbReference type="Gene3D" id="3.30.460.10">
    <property type="entry name" value="Beta Polymerase, domain 2"/>
    <property type="match status" value="1"/>
</dbReference>
<organism evidence="2">
    <name type="scientific">Desulfobacca acetoxidans</name>
    <dbReference type="NCBI Taxonomy" id="60893"/>
    <lineage>
        <taxon>Bacteria</taxon>
        <taxon>Pseudomonadati</taxon>
        <taxon>Thermodesulfobacteriota</taxon>
        <taxon>Desulfobaccia</taxon>
        <taxon>Desulfobaccales</taxon>
        <taxon>Desulfobaccaceae</taxon>
        <taxon>Desulfobacca</taxon>
    </lineage>
</organism>
<comment type="caution">
    <text evidence="2">The sequence shown here is derived from an EMBL/GenBank/DDBJ whole genome shotgun (WGS) entry which is preliminary data.</text>
</comment>
<dbReference type="AlphaFoldDB" id="A0A7V6DQK9"/>